<keyword evidence="3" id="KW-1185">Reference proteome</keyword>
<feature type="region of interest" description="Disordered" evidence="1">
    <location>
        <begin position="143"/>
        <end position="190"/>
    </location>
</feature>
<comment type="caution">
    <text evidence="2">The sequence shown here is derived from an EMBL/GenBank/DDBJ whole genome shotgun (WGS) entry which is preliminary data.</text>
</comment>
<evidence type="ECO:0000313" key="3">
    <source>
        <dbReference type="Proteomes" id="UP001163846"/>
    </source>
</evidence>
<evidence type="ECO:0000256" key="1">
    <source>
        <dbReference type="SAM" id="MobiDB-lite"/>
    </source>
</evidence>
<evidence type="ECO:0000313" key="2">
    <source>
        <dbReference type="EMBL" id="KAJ3833020.1"/>
    </source>
</evidence>
<dbReference type="AlphaFoldDB" id="A0AA38NYS3"/>
<feature type="region of interest" description="Disordered" evidence="1">
    <location>
        <begin position="57"/>
        <end position="107"/>
    </location>
</feature>
<proteinExistence type="predicted"/>
<sequence length="242" mass="26109">MTLRNSSIPQRKQTRGVKSASSSSPAPPTQSTVIQGTYFAGATEFTFKQRNEFNSVEGDMVVEEDESEKTTVHAASPQWDSYPSSSSSSSAPRRASSPISNPQWAPGTTISGHYFAGSSSMKFSGDNEFNSVKGMMVKTRRSKNTAGTYAGGAGNPRIADLRLSHKKQSNSDSSSTSSPPNTAPKHGVNISGDFFAGAHDARFTGMNEFNAVGQNLYKTIHVDGSERSTEYIEEELAEFQLR</sequence>
<feature type="compositionally biased region" description="Low complexity" evidence="1">
    <location>
        <begin position="170"/>
        <end position="180"/>
    </location>
</feature>
<feature type="region of interest" description="Disordered" evidence="1">
    <location>
        <begin position="1"/>
        <end position="35"/>
    </location>
</feature>
<reference evidence="2" key="1">
    <citation type="submission" date="2022-08" db="EMBL/GenBank/DDBJ databases">
        <authorList>
            <consortium name="DOE Joint Genome Institute"/>
            <person name="Min B."/>
            <person name="Riley R."/>
            <person name="Sierra-Patev S."/>
            <person name="Naranjo-Ortiz M."/>
            <person name="Looney B."/>
            <person name="Konkel Z."/>
            <person name="Slot J.C."/>
            <person name="Sakamoto Y."/>
            <person name="Steenwyk J.L."/>
            <person name="Rokas A."/>
            <person name="Carro J."/>
            <person name="Camarero S."/>
            <person name="Ferreira P."/>
            <person name="Molpeceres G."/>
            <person name="Ruiz-Duenas F.J."/>
            <person name="Serrano A."/>
            <person name="Henrissat B."/>
            <person name="Drula E."/>
            <person name="Hughes K.W."/>
            <person name="Mata J.L."/>
            <person name="Ishikawa N.K."/>
            <person name="Vargas-Isla R."/>
            <person name="Ushijima S."/>
            <person name="Smith C.A."/>
            <person name="Ahrendt S."/>
            <person name="Andreopoulos W."/>
            <person name="He G."/>
            <person name="Labutti K."/>
            <person name="Lipzen A."/>
            <person name="Ng V."/>
            <person name="Sandor L."/>
            <person name="Barry K."/>
            <person name="Martinez A.T."/>
            <person name="Xiao Y."/>
            <person name="Gibbons J.G."/>
            <person name="Terashima K."/>
            <person name="Hibbett D.S."/>
            <person name="Grigoriev I.V."/>
        </authorList>
    </citation>
    <scope>NUCLEOTIDE SEQUENCE</scope>
    <source>
        <strain evidence="2">TFB9207</strain>
    </source>
</reference>
<gene>
    <name evidence="2" type="ORF">F5878DRAFT_666031</name>
</gene>
<organism evidence="2 3">
    <name type="scientific">Lentinula raphanica</name>
    <dbReference type="NCBI Taxonomy" id="153919"/>
    <lineage>
        <taxon>Eukaryota</taxon>
        <taxon>Fungi</taxon>
        <taxon>Dikarya</taxon>
        <taxon>Basidiomycota</taxon>
        <taxon>Agaricomycotina</taxon>
        <taxon>Agaricomycetes</taxon>
        <taxon>Agaricomycetidae</taxon>
        <taxon>Agaricales</taxon>
        <taxon>Marasmiineae</taxon>
        <taxon>Omphalotaceae</taxon>
        <taxon>Lentinula</taxon>
    </lineage>
</organism>
<feature type="compositionally biased region" description="Polar residues" evidence="1">
    <location>
        <begin position="1"/>
        <end position="11"/>
    </location>
</feature>
<dbReference type="Proteomes" id="UP001163846">
    <property type="component" value="Unassembled WGS sequence"/>
</dbReference>
<accession>A0AA38NYS3</accession>
<dbReference type="EMBL" id="MU806792">
    <property type="protein sequence ID" value="KAJ3833020.1"/>
    <property type="molecule type" value="Genomic_DNA"/>
</dbReference>
<protein>
    <submittedName>
        <fullName evidence="2">Uncharacterized protein</fullName>
    </submittedName>
</protein>
<name>A0AA38NYS3_9AGAR</name>
<feature type="compositionally biased region" description="Low complexity" evidence="1">
    <location>
        <begin position="75"/>
        <end position="102"/>
    </location>
</feature>